<dbReference type="EMBL" id="DQSV01000059">
    <property type="protein sequence ID" value="HIP17286.1"/>
    <property type="molecule type" value="Genomic_DNA"/>
</dbReference>
<dbReference type="SUPFAM" id="SSF50346">
    <property type="entry name" value="PRC-barrel domain"/>
    <property type="match status" value="1"/>
</dbReference>
<accession>A0A833DRL1</accession>
<organism evidence="2 3">
    <name type="scientific">Methanothermococcus okinawensis</name>
    <dbReference type="NCBI Taxonomy" id="155863"/>
    <lineage>
        <taxon>Archaea</taxon>
        <taxon>Methanobacteriati</taxon>
        <taxon>Methanobacteriota</taxon>
        <taxon>Methanomada group</taxon>
        <taxon>Methanococci</taxon>
        <taxon>Methanococcales</taxon>
        <taxon>Methanococcaceae</taxon>
        <taxon>Methanothermococcus</taxon>
    </lineage>
</organism>
<reference evidence="2" key="1">
    <citation type="journal article" date="2020" name="ISME J.">
        <title>Gammaproteobacteria mediating utilization of methyl-, sulfur- and petroleum organic compounds in deep ocean hydrothermal plumes.</title>
        <authorList>
            <person name="Zhou Z."/>
            <person name="Liu Y."/>
            <person name="Pan J."/>
            <person name="Cron B.R."/>
            <person name="Toner B.M."/>
            <person name="Anantharaman K."/>
            <person name="Breier J.A."/>
            <person name="Dick G.J."/>
            <person name="Li M."/>
        </authorList>
    </citation>
    <scope>NUCLEOTIDE SEQUENCE</scope>
    <source>
        <strain evidence="2">SZUA-1385</strain>
    </source>
</reference>
<dbReference type="InterPro" id="IPR011033">
    <property type="entry name" value="PRC_barrel-like_sf"/>
</dbReference>
<dbReference type="InterPro" id="IPR027275">
    <property type="entry name" value="PRC-brl_dom"/>
</dbReference>
<dbReference type="Gene3D" id="2.30.30.240">
    <property type="entry name" value="PRC-barrel domain"/>
    <property type="match status" value="1"/>
</dbReference>
<sequence>MAIKISEILNKKIYTTKGYYVGEMYDAIIDLEKSAISGIVVTDAHKGCLKEKVTDPYKKVVLPYRTVESIGNIVLIKLPAK</sequence>
<name>A0A833DRL1_9EURY</name>
<proteinExistence type="predicted"/>
<evidence type="ECO:0000313" key="3">
    <source>
        <dbReference type="Proteomes" id="UP000605144"/>
    </source>
</evidence>
<gene>
    <name evidence="2" type="ORF">EYG76_03155</name>
</gene>
<dbReference type="AlphaFoldDB" id="A0A833DRL1"/>
<dbReference type="Pfam" id="PF05239">
    <property type="entry name" value="PRC"/>
    <property type="match status" value="1"/>
</dbReference>
<dbReference type="PANTHER" id="PTHR38137">
    <property type="entry name" value="PRC-BARREL DOMAIN PROTEIN"/>
    <property type="match status" value="1"/>
</dbReference>
<evidence type="ECO:0000259" key="1">
    <source>
        <dbReference type="Pfam" id="PF05239"/>
    </source>
</evidence>
<dbReference type="Proteomes" id="UP000605144">
    <property type="component" value="Unassembled WGS sequence"/>
</dbReference>
<evidence type="ECO:0000313" key="2">
    <source>
        <dbReference type="EMBL" id="HIP17286.1"/>
    </source>
</evidence>
<dbReference type="PANTHER" id="PTHR38137:SF1">
    <property type="entry name" value="PRC-BARREL DOMAIN-CONTAINING PROTEIN"/>
    <property type="match status" value="1"/>
</dbReference>
<comment type="caution">
    <text evidence="2">The sequence shown here is derived from an EMBL/GenBank/DDBJ whole genome shotgun (WGS) entry which is preliminary data.</text>
</comment>
<feature type="domain" description="PRC-barrel" evidence="1">
    <location>
        <begin position="3"/>
        <end position="79"/>
    </location>
</feature>
<protein>
    <recommendedName>
        <fullName evidence="1">PRC-barrel domain-containing protein</fullName>
    </recommendedName>
</protein>